<reference evidence="2" key="1">
    <citation type="submission" date="2023-10" db="EMBL/GenBank/DDBJ databases">
        <title>Genome assemblies of two species of porcelain crab, Petrolisthes cinctipes and Petrolisthes manimaculis (Anomura: Porcellanidae).</title>
        <authorList>
            <person name="Angst P."/>
        </authorList>
    </citation>
    <scope>NUCLEOTIDE SEQUENCE</scope>
    <source>
        <strain evidence="2">PB745_01</strain>
        <tissue evidence="2">Gill</tissue>
    </source>
</reference>
<dbReference type="Proteomes" id="UP001286313">
    <property type="component" value="Unassembled WGS sequence"/>
</dbReference>
<sequence>MSVLLLDEDNNQRVLRIRALLLLCEDSKQWGMRVRWAGWSVVPGAAHSPGLPLIGALLMSRWRVRGLMEKRRVSLPSPHLTLVSPACSLTLHLVPRLNVSKTK</sequence>
<evidence type="ECO:0000313" key="3">
    <source>
        <dbReference type="Proteomes" id="UP001286313"/>
    </source>
</evidence>
<gene>
    <name evidence="2" type="ORF">Pcinc_001613</name>
</gene>
<dbReference type="EMBL" id="JAWQEG010000102">
    <property type="protein sequence ID" value="KAK3894635.1"/>
    <property type="molecule type" value="Genomic_DNA"/>
</dbReference>
<keyword evidence="1" id="KW-0472">Membrane</keyword>
<accession>A0AAE1GMI5</accession>
<proteinExistence type="predicted"/>
<organism evidence="2 3">
    <name type="scientific">Petrolisthes cinctipes</name>
    <name type="common">Flat porcelain crab</name>
    <dbReference type="NCBI Taxonomy" id="88211"/>
    <lineage>
        <taxon>Eukaryota</taxon>
        <taxon>Metazoa</taxon>
        <taxon>Ecdysozoa</taxon>
        <taxon>Arthropoda</taxon>
        <taxon>Crustacea</taxon>
        <taxon>Multicrustacea</taxon>
        <taxon>Malacostraca</taxon>
        <taxon>Eumalacostraca</taxon>
        <taxon>Eucarida</taxon>
        <taxon>Decapoda</taxon>
        <taxon>Pleocyemata</taxon>
        <taxon>Anomura</taxon>
        <taxon>Galatheoidea</taxon>
        <taxon>Porcellanidae</taxon>
        <taxon>Petrolisthes</taxon>
    </lineage>
</organism>
<evidence type="ECO:0000256" key="1">
    <source>
        <dbReference type="SAM" id="Phobius"/>
    </source>
</evidence>
<keyword evidence="1" id="KW-0812">Transmembrane</keyword>
<dbReference type="AlphaFoldDB" id="A0AAE1GMI5"/>
<keyword evidence="1" id="KW-1133">Transmembrane helix</keyword>
<keyword evidence="3" id="KW-1185">Reference proteome</keyword>
<name>A0AAE1GMI5_PETCI</name>
<feature type="transmembrane region" description="Helical" evidence="1">
    <location>
        <begin position="36"/>
        <end position="62"/>
    </location>
</feature>
<protein>
    <submittedName>
        <fullName evidence="2">Uncharacterized protein</fullName>
    </submittedName>
</protein>
<evidence type="ECO:0000313" key="2">
    <source>
        <dbReference type="EMBL" id="KAK3894635.1"/>
    </source>
</evidence>
<comment type="caution">
    <text evidence="2">The sequence shown here is derived from an EMBL/GenBank/DDBJ whole genome shotgun (WGS) entry which is preliminary data.</text>
</comment>